<dbReference type="GO" id="GO:0004715">
    <property type="term" value="F:non-membrane spanning protein tyrosine kinase activity"/>
    <property type="evidence" value="ECO:0007669"/>
    <property type="project" value="UniProtKB-EC"/>
</dbReference>
<dbReference type="PANTHER" id="PTHR32309:SF13">
    <property type="entry name" value="FERRIC ENTEROBACTIN TRANSPORT PROTEIN FEPE"/>
    <property type="match status" value="1"/>
</dbReference>
<reference evidence="20 21" key="1">
    <citation type="submission" date="2020-08" db="EMBL/GenBank/DDBJ databases">
        <title>A Genomic Blueprint of the Chicken Gut Microbiome.</title>
        <authorList>
            <person name="Gilroy R."/>
            <person name="Ravi A."/>
            <person name="Getino M."/>
            <person name="Pursley I."/>
            <person name="Horton D.L."/>
            <person name="Alikhan N.-F."/>
            <person name="Baker D."/>
            <person name="Gharbi K."/>
            <person name="Hall N."/>
            <person name="Watson M."/>
            <person name="Adriaenssens E.M."/>
            <person name="Foster-Nyarko E."/>
            <person name="Jarju S."/>
            <person name="Secka A."/>
            <person name="Antonio M."/>
            <person name="Oren A."/>
            <person name="Chaudhuri R."/>
            <person name="La Ragione R.M."/>
            <person name="Hildebrand F."/>
            <person name="Pallen M.J."/>
        </authorList>
    </citation>
    <scope>NUCLEOTIDE SEQUENCE [LARGE SCALE GENOMIC DNA]</scope>
    <source>
        <strain evidence="20 21">Sa1CUA4</strain>
    </source>
</reference>
<feature type="transmembrane region" description="Helical" evidence="17">
    <location>
        <begin position="12"/>
        <end position="34"/>
    </location>
</feature>
<evidence type="ECO:0000256" key="1">
    <source>
        <dbReference type="ARBA" id="ARBA00004429"/>
    </source>
</evidence>
<keyword evidence="7" id="KW-0997">Cell inner membrane</keyword>
<name>A0ABR8X4J7_9MICO</name>
<evidence type="ECO:0000256" key="9">
    <source>
        <dbReference type="ARBA" id="ARBA00022692"/>
    </source>
</evidence>
<evidence type="ECO:0000256" key="3">
    <source>
        <dbReference type="ARBA" id="ARBA00007316"/>
    </source>
</evidence>
<dbReference type="Pfam" id="PF13614">
    <property type="entry name" value="AAA_31"/>
    <property type="match status" value="1"/>
</dbReference>
<comment type="subcellular location">
    <subcellularLocation>
        <location evidence="1">Cell inner membrane</location>
        <topology evidence="1">Multi-pass membrane protein</topology>
    </subcellularLocation>
</comment>
<evidence type="ECO:0000256" key="13">
    <source>
        <dbReference type="ARBA" id="ARBA00022989"/>
    </source>
</evidence>
<evidence type="ECO:0000256" key="16">
    <source>
        <dbReference type="ARBA" id="ARBA00051245"/>
    </source>
</evidence>
<evidence type="ECO:0000256" key="7">
    <source>
        <dbReference type="ARBA" id="ARBA00022519"/>
    </source>
</evidence>
<comment type="similarity">
    <text evidence="3">Belongs to the CpsD/CapB family.</text>
</comment>
<comment type="catalytic activity">
    <reaction evidence="16">
        <text>L-tyrosyl-[protein] + ATP = O-phospho-L-tyrosyl-[protein] + ADP + H(+)</text>
        <dbReference type="Rhea" id="RHEA:10596"/>
        <dbReference type="Rhea" id="RHEA-COMP:10136"/>
        <dbReference type="Rhea" id="RHEA-COMP:20101"/>
        <dbReference type="ChEBI" id="CHEBI:15378"/>
        <dbReference type="ChEBI" id="CHEBI:30616"/>
        <dbReference type="ChEBI" id="CHEBI:46858"/>
        <dbReference type="ChEBI" id="CHEBI:61978"/>
        <dbReference type="ChEBI" id="CHEBI:456216"/>
        <dbReference type="EC" id="2.7.10.2"/>
    </reaction>
</comment>
<accession>A0ABR8X4J7</accession>
<keyword evidence="11" id="KW-0418">Kinase</keyword>
<comment type="similarity">
    <text evidence="4">Belongs to the etk/wzc family.</text>
</comment>
<evidence type="ECO:0000256" key="12">
    <source>
        <dbReference type="ARBA" id="ARBA00022840"/>
    </source>
</evidence>
<dbReference type="RefSeq" id="WP_191766061.1">
    <property type="nucleotide sequence ID" value="NZ_JACSPM010000002.1"/>
</dbReference>
<dbReference type="Gene3D" id="3.40.50.300">
    <property type="entry name" value="P-loop containing nucleotide triphosphate hydrolases"/>
    <property type="match status" value="1"/>
</dbReference>
<protein>
    <recommendedName>
        <fullName evidence="5">non-specific protein-tyrosine kinase</fullName>
        <ecNumber evidence="5">2.7.10.2</ecNumber>
    </recommendedName>
</protein>
<dbReference type="Pfam" id="PF02706">
    <property type="entry name" value="Wzz"/>
    <property type="match status" value="1"/>
</dbReference>
<evidence type="ECO:0000256" key="6">
    <source>
        <dbReference type="ARBA" id="ARBA00022475"/>
    </source>
</evidence>
<organism evidence="20 21">
    <name type="scientific">Microbacterium gallinarum</name>
    <dbReference type="NCBI Taxonomy" id="2762209"/>
    <lineage>
        <taxon>Bacteria</taxon>
        <taxon>Bacillati</taxon>
        <taxon>Actinomycetota</taxon>
        <taxon>Actinomycetes</taxon>
        <taxon>Micrococcales</taxon>
        <taxon>Microbacteriaceae</taxon>
        <taxon>Microbacterium</taxon>
    </lineage>
</organism>
<keyword evidence="6" id="KW-1003">Cell membrane</keyword>
<evidence type="ECO:0000256" key="15">
    <source>
        <dbReference type="ARBA" id="ARBA00023137"/>
    </source>
</evidence>
<dbReference type="EC" id="2.7.10.2" evidence="5"/>
<dbReference type="PANTHER" id="PTHR32309">
    <property type="entry name" value="TYROSINE-PROTEIN KINASE"/>
    <property type="match status" value="1"/>
</dbReference>
<evidence type="ECO:0000256" key="10">
    <source>
        <dbReference type="ARBA" id="ARBA00022741"/>
    </source>
</evidence>
<keyword evidence="14 17" id="KW-0472">Membrane</keyword>
<dbReference type="InterPro" id="IPR027417">
    <property type="entry name" value="P-loop_NTPase"/>
</dbReference>
<dbReference type="Proteomes" id="UP000602532">
    <property type="component" value="Unassembled WGS sequence"/>
</dbReference>
<proteinExistence type="inferred from homology"/>
<feature type="domain" description="Polysaccharide chain length determinant N-terminal" evidence="18">
    <location>
        <begin position="4"/>
        <end position="89"/>
    </location>
</feature>
<evidence type="ECO:0000259" key="19">
    <source>
        <dbReference type="Pfam" id="PF13614"/>
    </source>
</evidence>
<evidence type="ECO:0000256" key="5">
    <source>
        <dbReference type="ARBA" id="ARBA00011903"/>
    </source>
</evidence>
<evidence type="ECO:0000256" key="8">
    <source>
        <dbReference type="ARBA" id="ARBA00022679"/>
    </source>
</evidence>
<dbReference type="CDD" id="cd05387">
    <property type="entry name" value="BY-kinase"/>
    <property type="match status" value="1"/>
</dbReference>
<comment type="similarity">
    <text evidence="2">Belongs to the CpsC/CapA family.</text>
</comment>
<evidence type="ECO:0000256" key="4">
    <source>
        <dbReference type="ARBA" id="ARBA00008883"/>
    </source>
</evidence>
<dbReference type="SUPFAM" id="SSF52540">
    <property type="entry name" value="P-loop containing nucleoside triphosphate hydrolases"/>
    <property type="match status" value="1"/>
</dbReference>
<sequence>MQIRDYIALVRRSWVLILACTVIGGSVGAAFAFLSPATYQSTSQLFVSVRNTGAALDLAQSTSYARQAVTSYVRVIPTAIVLDPVVEDLGLDITSRQLAGQVIASAPLNTQIITITVTDRNPSQAAQLANAIADSFATTVATELEAPTGTDTDSKVRVDTISPAKVPTEPSSPNLRVDLALGLLIGLAAGVGLAVLRSLLDTRVRTPADIESVVDAPILGGIPFDPDSATRPLIVQVAPRDPRAEAFRRVRTNVQFLNLEAEAPTFVITSSAPAEGKSTTAANLALTLAETGMRVALVDADLRKPRLADNFNIEGGVGLSDVLAGRVPLSGAFQQWGRSKLFLLPAGTLPPNPAELLGSRSMWQTLEEMRRAFDYILIDAPPLLAVTDAAVVSRLTTGAILVAASGATRKPQLAGAVKAIAGADARLLGVVITKLPTKGPDSTAYGQYTYGVTHAAP</sequence>
<keyword evidence="13 17" id="KW-1133">Transmembrane helix</keyword>
<feature type="domain" description="AAA" evidence="19">
    <location>
        <begin position="276"/>
        <end position="387"/>
    </location>
</feature>
<evidence type="ECO:0000256" key="2">
    <source>
        <dbReference type="ARBA" id="ARBA00006683"/>
    </source>
</evidence>
<comment type="caution">
    <text evidence="20">The sequence shown here is derived from an EMBL/GenBank/DDBJ whole genome shotgun (WGS) entry which is preliminary data.</text>
</comment>
<evidence type="ECO:0000313" key="20">
    <source>
        <dbReference type="EMBL" id="MBD8023751.1"/>
    </source>
</evidence>
<evidence type="ECO:0000256" key="11">
    <source>
        <dbReference type="ARBA" id="ARBA00022777"/>
    </source>
</evidence>
<gene>
    <name evidence="20" type="ORF">H9622_09120</name>
</gene>
<evidence type="ECO:0000256" key="17">
    <source>
        <dbReference type="SAM" id="Phobius"/>
    </source>
</evidence>
<dbReference type="InterPro" id="IPR025669">
    <property type="entry name" value="AAA_dom"/>
</dbReference>
<evidence type="ECO:0000259" key="18">
    <source>
        <dbReference type="Pfam" id="PF02706"/>
    </source>
</evidence>
<evidence type="ECO:0000313" key="21">
    <source>
        <dbReference type="Proteomes" id="UP000602532"/>
    </source>
</evidence>
<keyword evidence="12" id="KW-0067">ATP-binding</keyword>
<dbReference type="InterPro" id="IPR050445">
    <property type="entry name" value="Bact_polysacc_biosynth/exp"/>
</dbReference>
<keyword evidence="21" id="KW-1185">Reference proteome</keyword>
<keyword evidence="8 20" id="KW-0808">Transferase</keyword>
<dbReference type="EMBL" id="JACSPM010000002">
    <property type="protein sequence ID" value="MBD8023751.1"/>
    <property type="molecule type" value="Genomic_DNA"/>
</dbReference>
<keyword evidence="10" id="KW-0547">Nucleotide-binding</keyword>
<dbReference type="NCBIfam" id="TIGR01007">
    <property type="entry name" value="eps_fam"/>
    <property type="match status" value="1"/>
</dbReference>
<dbReference type="InterPro" id="IPR005702">
    <property type="entry name" value="Wzc-like_C"/>
</dbReference>
<evidence type="ECO:0000256" key="14">
    <source>
        <dbReference type="ARBA" id="ARBA00023136"/>
    </source>
</evidence>
<dbReference type="InterPro" id="IPR003856">
    <property type="entry name" value="LPS_length_determ_N"/>
</dbReference>
<keyword evidence="9 17" id="KW-0812">Transmembrane</keyword>
<keyword evidence="15" id="KW-0829">Tyrosine-protein kinase</keyword>